<dbReference type="RefSeq" id="WP_019380431.1">
    <property type="nucleotide sequence ID" value="NZ_CP015506.1"/>
</dbReference>
<organism evidence="2 3">
    <name type="scientific">Cytobacillus oceanisediminis 2691</name>
    <dbReference type="NCBI Taxonomy" id="1196031"/>
    <lineage>
        <taxon>Bacteria</taxon>
        <taxon>Bacillati</taxon>
        <taxon>Bacillota</taxon>
        <taxon>Bacilli</taxon>
        <taxon>Bacillales</taxon>
        <taxon>Bacillaceae</taxon>
        <taxon>Cytobacillus</taxon>
    </lineage>
</organism>
<keyword evidence="1" id="KW-0472">Membrane</keyword>
<evidence type="ECO:0000256" key="1">
    <source>
        <dbReference type="SAM" id="Phobius"/>
    </source>
</evidence>
<sequence length="95" mass="10372">MKKSFLLGILLSFFLFLFGFSTNLDAFILISGGIGLGCLLIAGLLSGVFISGDRIRANFATETSSERQKRYNRMLSFVVFGAPNFLVAILLTLIS</sequence>
<dbReference type="InterPro" id="IPR035167">
    <property type="entry name" value="DUF5316"/>
</dbReference>
<evidence type="ECO:0000313" key="3">
    <source>
        <dbReference type="Proteomes" id="UP000077856"/>
    </source>
</evidence>
<reference evidence="2 3" key="1">
    <citation type="submission" date="2016-04" db="EMBL/GenBank/DDBJ databases">
        <title>Complete genome sequence of Bacillus oceanisediminis strain 2691.</title>
        <authorList>
            <person name="Jeong H."/>
            <person name="Kim H.J."/>
            <person name="Lee D.-W."/>
        </authorList>
    </citation>
    <scope>NUCLEOTIDE SEQUENCE [LARGE SCALE GENOMIC DNA]</scope>
    <source>
        <strain evidence="2 3">2691</strain>
    </source>
</reference>
<evidence type="ECO:0008006" key="4">
    <source>
        <dbReference type="Google" id="ProtNLM"/>
    </source>
</evidence>
<proteinExistence type="predicted"/>
<evidence type="ECO:0000313" key="2">
    <source>
        <dbReference type="EMBL" id="AND41478.1"/>
    </source>
</evidence>
<dbReference type="EMBL" id="CP015506">
    <property type="protein sequence ID" value="AND41478.1"/>
    <property type="molecule type" value="Genomic_DNA"/>
</dbReference>
<name>A0A160MFU0_9BACI</name>
<dbReference type="Proteomes" id="UP000077856">
    <property type="component" value="Chromosome"/>
</dbReference>
<dbReference type="AlphaFoldDB" id="A0A160MFU0"/>
<feature type="transmembrane region" description="Helical" evidence="1">
    <location>
        <begin position="71"/>
        <end position="94"/>
    </location>
</feature>
<feature type="transmembrane region" description="Helical" evidence="1">
    <location>
        <begin position="29"/>
        <end position="50"/>
    </location>
</feature>
<gene>
    <name evidence="2" type="ORF">A361_20700</name>
</gene>
<keyword evidence="1" id="KW-1133">Transmembrane helix</keyword>
<dbReference type="Pfam" id="PF17247">
    <property type="entry name" value="DUF5316"/>
    <property type="match status" value="1"/>
</dbReference>
<protein>
    <recommendedName>
        <fullName evidence="4">DUF5316 domain-containing protein</fullName>
    </recommendedName>
</protein>
<dbReference type="KEGG" id="bon:A361_20700"/>
<accession>A0A160MFU0</accession>
<keyword evidence="1" id="KW-0812">Transmembrane</keyword>